<sequence>MDAAGNVDARRLGSTSRYFREISLPYIYGYQGFDLTLSSGAAPPESSEAKREHYQSQVRAACEDLLERLDFVISRPDILEMFKYVMMLGWRYTHARAQLGFEAGSQECKDLFGSIESRVSLLLRRTPNLKTFALNYLPVSNEIFEALESSRNLLWISVFPSQTTIDTTARLPLLPSVVNASLTFASDEVLSLWVILEAFPNLRFLQIHFFDDLTGIEPGVDIVARFNPFTSLKRIILERADPFDIQFLAQWIQESPSLDLTHFWIEGGRYGIYSPEIELLLPALGPAPLQVLVLDGLHQVEPSLLDEIAEVFPNLRALTLLYRQSERQTKTGVSTWPYASWEYSPHFRGFQQLKFFCWNFNVEIMEMTFHQTLRLFEGVPEEQRMLEDGESLADWNSIARVLAVYCPTLEYVAFHSGGPECTIRRTSSGGIAVTGGDVSTMFGPRLSEKDFPLSSSAWKILE</sequence>
<proteinExistence type="predicted"/>
<reference evidence="1" key="1">
    <citation type="submission" date="2022-07" db="EMBL/GenBank/DDBJ databases">
        <title>Genome Sequence of Physisporinus lineatus.</title>
        <authorList>
            <person name="Buettner E."/>
        </authorList>
    </citation>
    <scope>NUCLEOTIDE SEQUENCE</scope>
    <source>
        <strain evidence="1">VT162</strain>
    </source>
</reference>
<dbReference type="SUPFAM" id="SSF52047">
    <property type="entry name" value="RNI-like"/>
    <property type="match status" value="1"/>
</dbReference>
<gene>
    <name evidence="1" type="ORF">NLI96_g4246</name>
</gene>
<dbReference type="Gene3D" id="3.80.10.10">
    <property type="entry name" value="Ribonuclease Inhibitor"/>
    <property type="match status" value="1"/>
</dbReference>
<protein>
    <submittedName>
        <fullName evidence="1">Uncharacterized protein</fullName>
    </submittedName>
</protein>
<accession>A0AAD5V5C5</accession>
<organism evidence="1 2">
    <name type="scientific">Meripilus lineatus</name>
    <dbReference type="NCBI Taxonomy" id="2056292"/>
    <lineage>
        <taxon>Eukaryota</taxon>
        <taxon>Fungi</taxon>
        <taxon>Dikarya</taxon>
        <taxon>Basidiomycota</taxon>
        <taxon>Agaricomycotina</taxon>
        <taxon>Agaricomycetes</taxon>
        <taxon>Polyporales</taxon>
        <taxon>Meripilaceae</taxon>
        <taxon>Meripilus</taxon>
    </lineage>
</organism>
<comment type="caution">
    <text evidence="1">The sequence shown here is derived from an EMBL/GenBank/DDBJ whole genome shotgun (WGS) entry which is preliminary data.</text>
</comment>
<evidence type="ECO:0000313" key="1">
    <source>
        <dbReference type="EMBL" id="KAJ3486436.1"/>
    </source>
</evidence>
<keyword evidence="2" id="KW-1185">Reference proteome</keyword>
<dbReference type="InterPro" id="IPR032675">
    <property type="entry name" value="LRR_dom_sf"/>
</dbReference>
<dbReference type="EMBL" id="JANAWD010000121">
    <property type="protein sequence ID" value="KAJ3486436.1"/>
    <property type="molecule type" value="Genomic_DNA"/>
</dbReference>
<dbReference type="Proteomes" id="UP001212997">
    <property type="component" value="Unassembled WGS sequence"/>
</dbReference>
<dbReference type="AlphaFoldDB" id="A0AAD5V5C5"/>
<name>A0AAD5V5C5_9APHY</name>
<evidence type="ECO:0000313" key="2">
    <source>
        <dbReference type="Proteomes" id="UP001212997"/>
    </source>
</evidence>